<dbReference type="Proteomes" id="UP001232148">
    <property type="component" value="Unassembled WGS sequence"/>
</dbReference>
<comment type="caution">
    <text evidence="2">The sequence shown here is derived from an EMBL/GenBank/DDBJ whole genome shotgun (WGS) entry which is preliminary data.</text>
</comment>
<accession>A0AAD9M147</accession>
<feature type="transmembrane region" description="Helical" evidence="1">
    <location>
        <begin position="25"/>
        <end position="52"/>
    </location>
</feature>
<evidence type="ECO:0000313" key="3">
    <source>
        <dbReference type="Proteomes" id="UP001232148"/>
    </source>
</evidence>
<dbReference type="AlphaFoldDB" id="A0AAD9M147"/>
<evidence type="ECO:0000256" key="1">
    <source>
        <dbReference type="SAM" id="Phobius"/>
    </source>
</evidence>
<keyword evidence="1" id="KW-0472">Membrane</keyword>
<proteinExistence type="predicted"/>
<keyword evidence="1" id="KW-1133">Transmembrane helix</keyword>
<reference evidence="2" key="1">
    <citation type="submission" date="2021-06" db="EMBL/GenBank/DDBJ databases">
        <title>Comparative genomics, transcriptomics and evolutionary studies reveal genomic signatures of adaptation to plant cell wall in hemibiotrophic fungi.</title>
        <authorList>
            <consortium name="DOE Joint Genome Institute"/>
            <person name="Baroncelli R."/>
            <person name="Diaz J.F."/>
            <person name="Benocci T."/>
            <person name="Peng M."/>
            <person name="Battaglia E."/>
            <person name="Haridas S."/>
            <person name="Andreopoulos W."/>
            <person name="Labutti K."/>
            <person name="Pangilinan J."/>
            <person name="Floch G.L."/>
            <person name="Makela M.R."/>
            <person name="Henrissat B."/>
            <person name="Grigoriev I.V."/>
            <person name="Crouch J.A."/>
            <person name="De Vries R.P."/>
            <person name="Sukno S.A."/>
            <person name="Thon M.R."/>
        </authorList>
    </citation>
    <scope>NUCLEOTIDE SEQUENCE</scope>
    <source>
        <strain evidence="2">MAFF235873</strain>
    </source>
</reference>
<evidence type="ECO:0000313" key="2">
    <source>
        <dbReference type="EMBL" id="KAK2028137.1"/>
    </source>
</evidence>
<keyword evidence="1" id="KW-0812">Transmembrane</keyword>
<organism evidence="2 3">
    <name type="scientific">Colletotrichum zoysiae</name>
    <dbReference type="NCBI Taxonomy" id="1216348"/>
    <lineage>
        <taxon>Eukaryota</taxon>
        <taxon>Fungi</taxon>
        <taxon>Dikarya</taxon>
        <taxon>Ascomycota</taxon>
        <taxon>Pezizomycotina</taxon>
        <taxon>Sordariomycetes</taxon>
        <taxon>Hypocreomycetidae</taxon>
        <taxon>Glomerellales</taxon>
        <taxon>Glomerellaceae</taxon>
        <taxon>Colletotrichum</taxon>
        <taxon>Colletotrichum graminicola species complex</taxon>
    </lineage>
</organism>
<name>A0AAD9M147_9PEZI</name>
<dbReference type="EMBL" id="MU842883">
    <property type="protein sequence ID" value="KAK2028137.1"/>
    <property type="molecule type" value="Genomic_DNA"/>
</dbReference>
<gene>
    <name evidence="2" type="ORF">LX32DRAFT_640274</name>
</gene>
<sequence>MVVGRERQDKQVGALYLRTCHLGSFFLAVTILATPIFLPAAIILPAAFFCLLPTSNPLPTSLFQHPSLLTLIRKRLHV</sequence>
<protein>
    <submittedName>
        <fullName evidence="2">Uncharacterized protein</fullName>
    </submittedName>
</protein>
<keyword evidence="3" id="KW-1185">Reference proteome</keyword>